<evidence type="ECO:0000256" key="2">
    <source>
        <dbReference type="PROSITE-ProRule" id="PRU00708"/>
    </source>
</evidence>
<dbReference type="InterPro" id="IPR011990">
    <property type="entry name" value="TPR-like_helical_dom_sf"/>
</dbReference>
<dbReference type="Pfam" id="PF13041">
    <property type="entry name" value="PPR_2"/>
    <property type="match status" value="1"/>
</dbReference>
<keyword evidence="4" id="KW-1185">Reference proteome</keyword>
<evidence type="ECO:0000256" key="1">
    <source>
        <dbReference type="ARBA" id="ARBA00022737"/>
    </source>
</evidence>
<feature type="repeat" description="PPR" evidence="2">
    <location>
        <begin position="25"/>
        <end position="59"/>
    </location>
</feature>
<accession>A0A5D2IRJ9</accession>
<protein>
    <submittedName>
        <fullName evidence="3">Uncharacterized protein</fullName>
    </submittedName>
</protein>
<dbReference type="PROSITE" id="PS51375">
    <property type="entry name" value="PPR"/>
    <property type="match status" value="1"/>
</dbReference>
<dbReference type="AlphaFoldDB" id="A0A5D2IRJ9"/>
<dbReference type="Gene3D" id="1.25.40.10">
    <property type="entry name" value="Tetratricopeptide repeat domain"/>
    <property type="match status" value="1"/>
</dbReference>
<keyword evidence="1" id="KW-0677">Repeat</keyword>
<evidence type="ECO:0000313" key="3">
    <source>
        <dbReference type="EMBL" id="TYH44920.1"/>
    </source>
</evidence>
<dbReference type="NCBIfam" id="TIGR00756">
    <property type="entry name" value="PPR"/>
    <property type="match status" value="1"/>
</dbReference>
<name>A0A5D2IRJ9_GOSTO</name>
<dbReference type="EMBL" id="CM017633">
    <property type="protein sequence ID" value="TYH44920.1"/>
    <property type="molecule type" value="Genomic_DNA"/>
</dbReference>
<sequence length="72" mass="8494">MMKISSLIVSLGFYMEILEYGFPPNMYSFNILMNKLCREDLIKDVQMVFDEIERRGLNASIVSFNTFFQQIL</sequence>
<proteinExistence type="predicted"/>
<reference evidence="3 4" key="1">
    <citation type="submission" date="2019-07" db="EMBL/GenBank/DDBJ databases">
        <title>WGS assembly of Gossypium tomentosum.</title>
        <authorList>
            <person name="Chen Z.J."/>
            <person name="Sreedasyam A."/>
            <person name="Ando A."/>
            <person name="Song Q."/>
            <person name="De L."/>
            <person name="Hulse-Kemp A."/>
            <person name="Ding M."/>
            <person name="Ye W."/>
            <person name="Kirkbride R."/>
            <person name="Jenkins J."/>
            <person name="Plott C."/>
            <person name="Lovell J."/>
            <person name="Lin Y.-M."/>
            <person name="Vaughn R."/>
            <person name="Liu B."/>
            <person name="Li W."/>
            <person name="Simpson S."/>
            <person name="Scheffler B."/>
            <person name="Saski C."/>
            <person name="Grover C."/>
            <person name="Hu G."/>
            <person name="Conover J."/>
            <person name="Carlson J."/>
            <person name="Shu S."/>
            <person name="Boston L."/>
            <person name="Williams M."/>
            <person name="Peterson D."/>
            <person name="Mcgee K."/>
            <person name="Jones D."/>
            <person name="Wendel J."/>
            <person name="Stelly D."/>
            <person name="Grimwood J."/>
            <person name="Schmutz J."/>
        </authorList>
    </citation>
    <scope>NUCLEOTIDE SEQUENCE [LARGE SCALE GENOMIC DNA]</scope>
    <source>
        <strain evidence="3">7179.01</strain>
    </source>
</reference>
<organism evidence="3 4">
    <name type="scientific">Gossypium tomentosum</name>
    <name type="common">Hawaiian cotton</name>
    <name type="synonym">Gossypium sandvicense</name>
    <dbReference type="NCBI Taxonomy" id="34277"/>
    <lineage>
        <taxon>Eukaryota</taxon>
        <taxon>Viridiplantae</taxon>
        <taxon>Streptophyta</taxon>
        <taxon>Embryophyta</taxon>
        <taxon>Tracheophyta</taxon>
        <taxon>Spermatophyta</taxon>
        <taxon>Magnoliopsida</taxon>
        <taxon>eudicotyledons</taxon>
        <taxon>Gunneridae</taxon>
        <taxon>Pentapetalae</taxon>
        <taxon>rosids</taxon>
        <taxon>malvids</taxon>
        <taxon>Malvales</taxon>
        <taxon>Malvaceae</taxon>
        <taxon>Malvoideae</taxon>
        <taxon>Gossypium</taxon>
    </lineage>
</organism>
<dbReference type="Proteomes" id="UP000322667">
    <property type="component" value="Chromosome D11"/>
</dbReference>
<gene>
    <name evidence="3" type="ORF">ES332_D11G228600v1</name>
</gene>
<evidence type="ECO:0000313" key="4">
    <source>
        <dbReference type="Proteomes" id="UP000322667"/>
    </source>
</evidence>
<dbReference type="InterPro" id="IPR002885">
    <property type="entry name" value="PPR_rpt"/>
</dbReference>